<dbReference type="InterPro" id="IPR053930">
    <property type="entry name" value="RapZ-like_N"/>
</dbReference>
<evidence type="ECO:0000256" key="3">
    <source>
        <dbReference type="ARBA" id="ARBA00023134"/>
    </source>
</evidence>
<name>A0A4R6JZ62_9ACTN</name>
<keyword evidence="2 4" id="KW-0067">ATP-binding</keyword>
<dbReference type="Pfam" id="PF03668">
    <property type="entry name" value="RapZ-like_N"/>
    <property type="match status" value="1"/>
</dbReference>
<dbReference type="SUPFAM" id="SSF52540">
    <property type="entry name" value="P-loop containing nucleoside triphosphate hydrolases"/>
    <property type="match status" value="1"/>
</dbReference>
<dbReference type="Proteomes" id="UP000294901">
    <property type="component" value="Unassembled WGS sequence"/>
</dbReference>
<keyword evidence="8" id="KW-1185">Reference proteome</keyword>
<feature type="binding site" evidence="4">
    <location>
        <begin position="14"/>
        <end position="21"/>
    </location>
    <ligand>
        <name>ATP</name>
        <dbReference type="ChEBI" id="CHEBI:30616"/>
    </ligand>
</feature>
<dbReference type="InterPro" id="IPR005337">
    <property type="entry name" value="RapZ-like"/>
</dbReference>
<dbReference type="GO" id="GO:0005524">
    <property type="term" value="F:ATP binding"/>
    <property type="evidence" value="ECO:0007669"/>
    <property type="project" value="UniProtKB-UniRule"/>
</dbReference>
<gene>
    <name evidence="7" type="ORF">C8E87_5842</name>
</gene>
<accession>A0A4R6JZ62</accession>
<dbReference type="RefSeq" id="WP_133876016.1">
    <property type="nucleotide sequence ID" value="NZ_BOMD01000112.1"/>
</dbReference>
<evidence type="ECO:0000256" key="2">
    <source>
        <dbReference type="ARBA" id="ARBA00022840"/>
    </source>
</evidence>
<feature type="domain" description="RapZ-like N-terminal" evidence="5">
    <location>
        <begin position="9"/>
        <end position="155"/>
    </location>
</feature>
<keyword evidence="1 4" id="KW-0547">Nucleotide-binding</keyword>
<dbReference type="PIRSF" id="PIRSF005052">
    <property type="entry name" value="P-loopkin"/>
    <property type="match status" value="1"/>
</dbReference>
<dbReference type="InterPro" id="IPR027417">
    <property type="entry name" value="P-loop_NTPase"/>
</dbReference>
<dbReference type="GO" id="GO:0005525">
    <property type="term" value="F:GTP binding"/>
    <property type="evidence" value="ECO:0007669"/>
    <property type="project" value="UniProtKB-UniRule"/>
</dbReference>
<proteinExistence type="inferred from homology"/>
<evidence type="ECO:0000313" key="7">
    <source>
        <dbReference type="EMBL" id="TDO42079.1"/>
    </source>
</evidence>
<dbReference type="Gene3D" id="3.40.50.300">
    <property type="entry name" value="P-loop containing nucleotide triphosphate hydrolases"/>
    <property type="match status" value="1"/>
</dbReference>
<dbReference type="InterPro" id="IPR053931">
    <property type="entry name" value="RapZ_C"/>
</dbReference>
<keyword evidence="3 4" id="KW-0342">GTP-binding</keyword>
<feature type="domain" description="RapZ C-terminal" evidence="6">
    <location>
        <begin position="166"/>
        <end position="284"/>
    </location>
</feature>
<dbReference type="PANTHER" id="PTHR30448">
    <property type="entry name" value="RNASE ADAPTER PROTEIN RAPZ"/>
    <property type="match status" value="1"/>
</dbReference>
<reference evidence="7 8" key="1">
    <citation type="submission" date="2019-03" db="EMBL/GenBank/DDBJ databases">
        <title>Sequencing the genomes of 1000 actinobacteria strains.</title>
        <authorList>
            <person name="Klenk H.-P."/>
        </authorList>
    </citation>
    <scope>NUCLEOTIDE SEQUENCE [LARGE SCALE GENOMIC DNA]</scope>
    <source>
        <strain evidence="7 8">DSM 43805</strain>
    </source>
</reference>
<evidence type="ECO:0000256" key="1">
    <source>
        <dbReference type="ARBA" id="ARBA00022741"/>
    </source>
</evidence>
<dbReference type="AlphaFoldDB" id="A0A4R6JZ62"/>
<comment type="caution">
    <text evidence="7">The sequence shown here is derived from an EMBL/GenBank/DDBJ whole genome shotgun (WGS) entry which is preliminary data.</text>
</comment>
<dbReference type="EMBL" id="SNWR01000001">
    <property type="protein sequence ID" value="TDO42079.1"/>
    <property type="molecule type" value="Genomic_DNA"/>
</dbReference>
<dbReference type="OrthoDB" id="9784461at2"/>
<organism evidence="7 8">
    <name type="scientific">Paractinoplanes brasiliensis</name>
    <dbReference type="NCBI Taxonomy" id="52695"/>
    <lineage>
        <taxon>Bacteria</taxon>
        <taxon>Bacillati</taxon>
        <taxon>Actinomycetota</taxon>
        <taxon>Actinomycetes</taxon>
        <taxon>Micromonosporales</taxon>
        <taxon>Micromonosporaceae</taxon>
        <taxon>Paractinoplanes</taxon>
    </lineage>
</organism>
<evidence type="ECO:0000313" key="8">
    <source>
        <dbReference type="Proteomes" id="UP000294901"/>
    </source>
</evidence>
<dbReference type="PANTHER" id="PTHR30448:SF0">
    <property type="entry name" value="RNASE ADAPTER PROTEIN RAPZ"/>
    <property type="match status" value="1"/>
</dbReference>
<dbReference type="Pfam" id="PF22740">
    <property type="entry name" value="PapZ_C"/>
    <property type="match status" value="1"/>
</dbReference>
<evidence type="ECO:0000256" key="4">
    <source>
        <dbReference type="HAMAP-Rule" id="MF_00636"/>
    </source>
</evidence>
<evidence type="ECO:0000259" key="5">
    <source>
        <dbReference type="Pfam" id="PF03668"/>
    </source>
</evidence>
<dbReference type="HAMAP" id="MF_00636">
    <property type="entry name" value="RapZ_like"/>
    <property type="match status" value="1"/>
</dbReference>
<comment type="caution">
    <text evidence="4">Lacks conserved residue(s) required for the propagation of feature annotation.</text>
</comment>
<sequence length="286" mass="31013">MPIAQEPRFVVVTGRSGAGRSVVADHLEDLGWRVVRNLPAELLPGLVDVTRPGDRTALVLGPGQEEQAGPTAELLRSSGAAVHVLFLTAEPETLVRRYNETRRVHPLAGDGTHLLPVIEREARRLGPVREVADIVVDSTNLSKHDLRRRIAAMLGPQDGAGSATAHITIVSFGFKHGLPLDADLVLDCRFLPNPHWVERLRPGTGLDAAVRDHVLGQPAAPRFLDRVEDLLVDLLPAFAAENRTVHTVAVGCTGGRHRSVAVAEAAAERLRRRGVSVAVLHRDVRR</sequence>
<protein>
    <submittedName>
        <fullName evidence="7">UPF0042 nucleotide-binding protein</fullName>
    </submittedName>
</protein>
<dbReference type="NCBIfam" id="NF003828">
    <property type="entry name" value="PRK05416.1"/>
    <property type="match status" value="1"/>
</dbReference>
<evidence type="ECO:0000259" key="6">
    <source>
        <dbReference type="Pfam" id="PF22740"/>
    </source>
</evidence>